<proteinExistence type="predicted"/>
<gene>
    <name evidence="2" type="ORF">PF001_g19006</name>
</gene>
<sequence>MWSESVQTRHAADPGAFPSALTTTLASQSSPTYNSLWFDNRNGLRYYRSSKAVDYGGEDTSSGDSRLRTAFDWSKLVREQTTATSPTHRISSPRLQCNPRTFMRLAQQLPVLDLTKRHATMLHNLAETLTAHNIEQYNTLLVTKDGIADPTRWREFRRRDGVRIYKERVAATRQVPTTPQLLLLGTIEGKLEDIMYGVVATTDEAMKIKSACTQDGVQDSKVLCEILRPTFEDPFHHIGVKWRLFDSKCDHVSLDATGIVETVKRERVGYSISHSVAFSEFPSFEIAHGIERLNMSVCSLYRQMTPTTVECYVRGFFEFNTQNEMLGNLTLQAIASQWAAFSRKSDCALMKKLAWKMRKVYGWSPASSRTYSFADDLSDFQAPSARPSHLVVRALVAARCRVCRKRSRFMGTCKGCNRQICTRCYTKKRVCAVAPDHFTILEKKRAFCSNCISEAHNTSALTIAREEFLAEHHEQEVPSWSSTGRLSWNSGETASTLHMSDMRQRSSSISSMSVADSRRQTDLSF</sequence>
<feature type="compositionally biased region" description="Low complexity" evidence="1">
    <location>
        <begin position="505"/>
        <end position="515"/>
    </location>
</feature>
<protein>
    <recommendedName>
        <fullName evidence="4">FYVE-type domain-containing protein</fullName>
    </recommendedName>
</protein>
<dbReference type="InterPro" id="IPR052727">
    <property type="entry name" value="Rab4/Rab5_effector"/>
</dbReference>
<dbReference type="PANTHER" id="PTHR13510">
    <property type="entry name" value="FYVE-FINGER-CONTAINING RAB5 EFFECTOR PROTEIN RABENOSYN-5-RELATED"/>
    <property type="match status" value="1"/>
</dbReference>
<accession>A0A6A4CP11</accession>
<name>A0A6A4CP11_9STRA</name>
<dbReference type="Proteomes" id="UP000437068">
    <property type="component" value="Unassembled WGS sequence"/>
</dbReference>
<comment type="caution">
    <text evidence="2">The sequence shown here is derived from an EMBL/GenBank/DDBJ whole genome shotgun (WGS) entry which is preliminary data.</text>
</comment>
<dbReference type="PANTHER" id="PTHR13510:SF44">
    <property type="entry name" value="RABENOSYN-5"/>
    <property type="match status" value="1"/>
</dbReference>
<evidence type="ECO:0000313" key="2">
    <source>
        <dbReference type="EMBL" id="KAE9291779.1"/>
    </source>
</evidence>
<evidence type="ECO:0000313" key="3">
    <source>
        <dbReference type="Proteomes" id="UP000437068"/>
    </source>
</evidence>
<organism evidence="2 3">
    <name type="scientific">Phytophthora fragariae</name>
    <dbReference type="NCBI Taxonomy" id="53985"/>
    <lineage>
        <taxon>Eukaryota</taxon>
        <taxon>Sar</taxon>
        <taxon>Stramenopiles</taxon>
        <taxon>Oomycota</taxon>
        <taxon>Peronosporomycetes</taxon>
        <taxon>Peronosporales</taxon>
        <taxon>Peronosporaceae</taxon>
        <taxon>Phytophthora</taxon>
    </lineage>
</organism>
<evidence type="ECO:0008006" key="4">
    <source>
        <dbReference type="Google" id="ProtNLM"/>
    </source>
</evidence>
<dbReference type="AlphaFoldDB" id="A0A6A4CP11"/>
<dbReference type="EMBL" id="QXGE01001504">
    <property type="protein sequence ID" value="KAE9291779.1"/>
    <property type="molecule type" value="Genomic_DNA"/>
</dbReference>
<feature type="region of interest" description="Disordered" evidence="1">
    <location>
        <begin position="497"/>
        <end position="525"/>
    </location>
</feature>
<feature type="compositionally biased region" description="Basic and acidic residues" evidence="1">
    <location>
        <begin position="516"/>
        <end position="525"/>
    </location>
</feature>
<evidence type="ECO:0000256" key="1">
    <source>
        <dbReference type="SAM" id="MobiDB-lite"/>
    </source>
</evidence>
<reference evidence="2 3" key="1">
    <citation type="submission" date="2018-08" db="EMBL/GenBank/DDBJ databases">
        <title>Genomic investigation of the strawberry pathogen Phytophthora fragariae indicates pathogenicity is determined by transcriptional variation in three key races.</title>
        <authorList>
            <person name="Adams T.M."/>
            <person name="Armitage A.D."/>
            <person name="Sobczyk M.K."/>
            <person name="Bates H.J."/>
            <person name="Dunwell J.M."/>
            <person name="Nellist C.F."/>
            <person name="Harrison R.J."/>
        </authorList>
    </citation>
    <scope>NUCLEOTIDE SEQUENCE [LARGE SCALE GENOMIC DNA]</scope>
    <source>
        <strain evidence="2 3">A4</strain>
    </source>
</reference>